<name>A0ABS5TP20_9ACTN</name>
<evidence type="ECO:0000256" key="4">
    <source>
        <dbReference type="SAM" id="MobiDB-lite"/>
    </source>
</evidence>
<dbReference type="CDD" id="cd00009">
    <property type="entry name" value="AAA"/>
    <property type="match status" value="1"/>
</dbReference>
<dbReference type="InterPro" id="IPR011050">
    <property type="entry name" value="Pectin_lyase_fold/virulence"/>
</dbReference>
<dbReference type="InterPro" id="IPR003959">
    <property type="entry name" value="ATPase_AAA_core"/>
</dbReference>
<evidence type="ECO:0000256" key="1">
    <source>
        <dbReference type="ARBA" id="ARBA00010378"/>
    </source>
</evidence>
<dbReference type="SUPFAM" id="SSF52540">
    <property type="entry name" value="P-loop containing nucleoside triphosphate hydrolases"/>
    <property type="match status" value="2"/>
</dbReference>
<dbReference type="InterPro" id="IPR000641">
    <property type="entry name" value="CbxX/CfxQ"/>
</dbReference>
<dbReference type="InterPro" id="IPR039448">
    <property type="entry name" value="Beta_helix"/>
</dbReference>
<accession>A0ABS5TP20</accession>
<dbReference type="InterPro" id="IPR027417">
    <property type="entry name" value="P-loop_NTPase"/>
</dbReference>
<dbReference type="RefSeq" id="WP_214159390.1">
    <property type="nucleotide sequence ID" value="NZ_JAHBAY010000014.1"/>
</dbReference>
<dbReference type="Pfam" id="PF00004">
    <property type="entry name" value="AAA"/>
    <property type="match status" value="1"/>
</dbReference>
<dbReference type="SUPFAM" id="SSF51126">
    <property type="entry name" value="Pectin lyase-like"/>
    <property type="match status" value="3"/>
</dbReference>
<dbReference type="Gene3D" id="2.160.20.10">
    <property type="entry name" value="Single-stranded right-handed beta-helix, Pectin lyase-like"/>
    <property type="match status" value="2"/>
</dbReference>
<dbReference type="InterPro" id="IPR003593">
    <property type="entry name" value="AAA+_ATPase"/>
</dbReference>
<dbReference type="Proteomes" id="UP001197247">
    <property type="component" value="Unassembled WGS sequence"/>
</dbReference>
<dbReference type="PANTHER" id="PTHR43392:SF2">
    <property type="entry name" value="AAA-TYPE ATPASE FAMILY PROTEIN _ ANKYRIN REPEAT FAMILY PROTEIN"/>
    <property type="match status" value="1"/>
</dbReference>
<evidence type="ECO:0000313" key="7">
    <source>
        <dbReference type="Proteomes" id="UP001197247"/>
    </source>
</evidence>
<evidence type="ECO:0000256" key="2">
    <source>
        <dbReference type="ARBA" id="ARBA00022741"/>
    </source>
</evidence>
<feature type="compositionally biased region" description="Polar residues" evidence="4">
    <location>
        <begin position="545"/>
        <end position="554"/>
    </location>
</feature>
<evidence type="ECO:0000313" key="6">
    <source>
        <dbReference type="EMBL" id="MBT0772850.1"/>
    </source>
</evidence>
<comment type="similarity">
    <text evidence="1">Belongs to the CbxX/CfxQ family.</text>
</comment>
<dbReference type="InterPro" id="IPR006626">
    <property type="entry name" value="PbH1"/>
</dbReference>
<gene>
    <name evidence="6" type="ORF">KIH74_28165</name>
</gene>
<organism evidence="6 7">
    <name type="scientific">Kineosporia corallincola</name>
    <dbReference type="NCBI Taxonomy" id="2835133"/>
    <lineage>
        <taxon>Bacteria</taxon>
        <taxon>Bacillati</taxon>
        <taxon>Actinomycetota</taxon>
        <taxon>Actinomycetes</taxon>
        <taxon>Kineosporiales</taxon>
        <taxon>Kineosporiaceae</taxon>
        <taxon>Kineosporia</taxon>
    </lineage>
</organism>
<sequence>MSTQVVEVGAGREFTTIRAALTRVSSGGTVLVHPGRYPEALRLEGVVRLEAVTTEGPVELAAASGSVLTVEAAGVLLRGFRLTGADASVPVLDVVRGETALEDCEFGGDAWAAVLVREQGSLAVSECRVETASGAGIVVASRNGNTVAGATVSGTASSGIVVAGAGRLTLRDSVVRSPGGNGLCVNGNAHLVATGCRVEDAAKPAVVIEQQAGADLSGLTVSGSAALDLYVTSGGAVSVTGSRFAGSGNQAVHLSGTTDVRLTDCTVTEASGTGIHLTAGARALVENCRVEDVQVGMAADGDSVLTVHRSRVSAPGRTAVVLAGAGLEAAGLRIDAGDAEGLTMTSGGRLLLRDGVLSSSSTPLSAGAGCVVDVSDTQVHGGPAAAVRLDRATSAALRAVSLSGAGLSAVGGTLAITDVEIGSAPGAGLSVDGGTGLTALRLKVTGAGGDGVVLGTGTTARLEQCELTGNAGCGLRVGTTGEVSVEKGTVRDNRDGDLDPARGLPNLTLTDVRTASAAVVPTQHHRPEEGHVMTEQDPGDEFGAQSPSQGQTQEAGPLSGPMAELAGLIGLAGVKAEVTSLVNVMRMAKKRQEMGLPMPMMSRHLVFAGPPGTGKTTVARLYGTVLAELGILSKGHMIEVARADLVGQYVGSTAIKSTEVITKAIGGVLFIDEAYTLTAQSGGSGADFGQEAVDTLMKMMEDHRDELVVIVAGYSEHMDKFLASNPGLGSRFTKTVEFPNYSSGELLEITQGLCRKHYYELTDDGVDALREYFERVPKDDTFGNGRVARKIFESMVNHQASRLARTPGRESELTRLTGEDLAPELKLLPVAGTPVVSAARTADPRAAVESTLGHARLLSLHGQPAAQKTVGAVLTRLCSAHRAGESLGVQANAVVIGPPGSGRGEFLRCYAQSLAELGVLPAGQLTRRTLTRDLWSTWPGQAERRLAAAFDDATGGLLAIDVGEDWPIDENSPGIEVMRCLAASVGRRPGRPVVALLGGAARLGAVLGRVPDLRKTFVVGWKMAPYTPEALGRIAATRLERRGHDLDDEVRAELTRVLAGAQTGPGAANAVADRVSTLVASRTLLAADVRAVAVAAPGPSSPSAPAGARQPLTAGTV</sequence>
<protein>
    <submittedName>
        <fullName evidence="6">Right-handed parallel beta-helix repeat-containing protein</fullName>
    </submittedName>
</protein>
<keyword evidence="3" id="KW-0067">ATP-binding</keyword>
<dbReference type="SMART" id="SM00710">
    <property type="entry name" value="PbH1"/>
    <property type="match status" value="12"/>
</dbReference>
<dbReference type="InterPro" id="IPR050773">
    <property type="entry name" value="CbxX/CfxQ_RuBisCO_ESX"/>
</dbReference>
<dbReference type="PRINTS" id="PR00819">
    <property type="entry name" value="CBXCFQXSUPER"/>
</dbReference>
<proteinExistence type="inferred from homology"/>
<dbReference type="SMART" id="SM00382">
    <property type="entry name" value="AAA"/>
    <property type="match status" value="1"/>
</dbReference>
<dbReference type="PANTHER" id="PTHR43392">
    <property type="entry name" value="AAA-TYPE ATPASE FAMILY PROTEIN / ANKYRIN REPEAT FAMILY PROTEIN"/>
    <property type="match status" value="1"/>
</dbReference>
<dbReference type="InterPro" id="IPR041627">
    <property type="entry name" value="AAA_lid_6"/>
</dbReference>
<dbReference type="Pfam" id="PF17866">
    <property type="entry name" value="AAA_lid_6"/>
    <property type="match status" value="1"/>
</dbReference>
<dbReference type="InterPro" id="IPR012334">
    <property type="entry name" value="Pectin_lyas_fold"/>
</dbReference>
<keyword evidence="7" id="KW-1185">Reference proteome</keyword>
<feature type="compositionally biased region" description="Basic and acidic residues" evidence="4">
    <location>
        <begin position="525"/>
        <end position="534"/>
    </location>
</feature>
<evidence type="ECO:0000256" key="3">
    <source>
        <dbReference type="ARBA" id="ARBA00022840"/>
    </source>
</evidence>
<feature type="region of interest" description="Disordered" evidence="4">
    <location>
        <begin position="520"/>
        <end position="560"/>
    </location>
</feature>
<feature type="region of interest" description="Disordered" evidence="4">
    <location>
        <begin position="1096"/>
        <end position="1117"/>
    </location>
</feature>
<feature type="domain" description="AAA+ ATPase" evidence="5">
    <location>
        <begin position="601"/>
        <end position="742"/>
    </location>
</feature>
<comment type="caution">
    <text evidence="6">The sequence shown here is derived from an EMBL/GenBank/DDBJ whole genome shotgun (WGS) entry which is preliminary data.</text>
</comment>
<keyword evidence="2" id="KW-0547">Nucleotide-binding</keyword>
<dbReference type="Pfam" id="PF13229">
    <property type="entry name" value="Beta_helix"/>
    <property type="match status" value="2"/>
</dbReference>
<dbReference type="Gene3D" id="3.40.50.300">
    <property type="entry name" value="P-loop containing nucleotide triphosphate hydrolases"/>
    <property type="match status" value="2"/>
</dbReference>
<reference evidence="6 7" key="1">
    <citation type="submission" date="2021-05" db="EMBL/GenBank/DDBJ databases">
        <title>Kineosporia and Streptomyces sp. nov. two new marine actinobacteria isolated from Coral.</title>
        <authorList>
            <person name="Buangrab K."/>
            <person name="Sutthacheep M."/>
            <person name="Yeemin T."/>
            <person name="Harunari E."/>
            <person name="Igarashi Y."/>
            <person name="Kanchanasin P."/>
            <person name="Tanasupawat S."/>
            <person name="Phongsopitanun W."/>
        </authorList>
    </citation>
    <scope>NUCLEOTIDE SEQUENCE [LARGE SCALE GENOMIC DNA]</scope>
    <source>
        <strain evidence="6 7">J2-2</strain>
    </source>
</reference>
<evidence type="ECO:0000259" key="5">
    <source>
        <dbReference type="SMART" id="SM00382"/>
    </source>
</evidence>
<feature type="compositionally biased region" description="Low complexity" evidence="4">
    <location>
        <begin position="1096"/>
        <end position="1109"/>
    </location>
</feature>
<dbReference type="Gene3D" id="1.10.8.60">
    <property type="match status" value="1"/>
</dbReference>
<dbReference type="EMBL" id="JAHBAY010000014">
    <property type="protein sequence ID" value="MBT0772850.1"/>
    <property type="molecule type" value="Genomic_DNA"/>
</dbReference>